<keyword evidence="3" id="KW-1185">Reference proteome</keyword>
<organism evidence="2 3">
    <name type="scientific">Streptobacillus felis</name>
    <dbReference type="NCBI Taxonomy" id="1384509"/>
    <lineage>
        <taxon>Bacteria</taxon>
        <taxon>Fusobacteriati</taxon>
        <taxon>Fusobacteriota</taxon>
        <taxon>Fusobacteriia</taxon>
        <taxon>Fusobacteriales</taxon>
        <taxon>Leptotrichiaceae</taxon>
        <taxon>Streptobacillus</taxon>
    </lineage>
</organism>
<keyword evidence="1" id="KW-0472">Membrane</keyword>
<protein>
    <submittedName>
        <fullName evidence="2">Uncharacterized protein</fullName>
    </submittedName>
</protein>
<sequence length="140" mass="16653">MKKIFIVLLIIIFPIISWIFITPFILKLQVVSYYKSEFYLKLPLKDISVGPYMIEHEGLNANWSNSIYFEGEFDLKSDYFNDLYTHNINYSKKTVGQYILGTHLQYMKPYIVNELIYDKSKGNDFEKILEILEENKLEIC</sequence>
<dbReference type="EMBL" id="JABMKT010000004">
    <property type="protein sequence ID" value="NYV27524.1"/>
    <property type="molecule type" value="Genomic_DNA"/>
</dbReference>
<dbReference type="AlphaFoldDB" id="A0A7Z0PEF3"/>
<feature type="non-terminal residue" evidence="2">
    <location>
        <position position="140"/>
    </location>
</feature>
<accession>A0A7Z0PEF3</accession>
<gene>
    <name evidence="2" type="ORF">HP397_01605</name>
</gene>
<evidence type="ECO:0000313" key="2">
    <source>
        <dbReference type="EMBL" id="NYV27524.1"/>
    </source>
</evidence>
<name>A0A7Z0PEF3_9FUSO</name>
<keyword evidence="1" id="KW-1133">Transmembrane helix</keyword>
<comment type="caution">
    <text evidence="2">The sequence shown here is derived from an EMBL/GenBank/DDBJ whole genome shotgun (WGS) entry which is preliminary data.</text>
</comment>
<reference evidence="2 3" key="1">
    <citation type="submission" date="2020-05" db="EMBL/GenBank/DDBJ databases">
        <title>Streptobacillus felis strain LHL191014123.</title>
        <authorList>
            <person name="Fawzy A."/>
            <person name="Rau J."/>
            <person name="Risse K."/>
            <person name="Schauerte N."/>
            <person name="Geiger C."/>
            <person name="Blom J."/>
            <person name="Imirzalioglu C."/>
            <person name="Falgenhauer J."/>
            <person name="Bach A."/>
            <person name="Herden C."/>
            <person name="Eisenberg T."/>
        </authorList>
    </citation>
    <scope>NUCLEOTIDE SEQUENCE [LARGE SCALE GENOMIC DNA]</scope>
    <source>
        <strain evidence="2 3">LHL191014123</strain>
    </source>
</reference>
<evidence type="ECO:0000313" key="3">
    <source>
        <dbReference type="Proteomes" id="UP000526184"/>
    </source>
</evidence>
<evidence type="ECO:0000256" key="1">
    <source>
        <dbReference type="SAM" id="Phobius"/>
    </source>
</evidence>
<dbReference type="Proteomes" id="UP000526184">
    <property type="component" value="Unassembled WGS sequence"/>
</dbReference>
<proteinExistence type="predicted"/>
<keyword evidence="1" id="KW-0812">Transmembrane</keyword>
<feature type="transmembrane region" description="Helical" evidence="1">
    <location>
        <begin position="6"/>
        <end position="26"/>
    </location>
</feature>